<keyword evidence="6 12" id="KW-0067">ATP-binding</keyword>
<keyword evidence="5 12" id="KW-0347">Helicase</keyword>
<keyword evidence="8" id="KW-0413">Isomerase</keyword>
<evidence type="ECO:0000256" key="9">
    <source>
        <dbReference type="ARBA" id="ARBA00034617"/>
    </source>
</evidence>
<keyword evidence="2 12" id="KW-0547">Nucleotide-binding</keyword>
<dbReference type="PANTHER" id="PTHR11070">
    <property type="entry name" value="UVRD / RECB / PCRA DNA HELICASE FAMILY MEMBER"/>
    <property type="match status" value="1"/>
</dbReference>
<dbReference type="GO" id="GO:0000725">
    <property type="term" value="P:recombinational repair"/>
    <property type="evidence" value="ECO:0007669"/>
    <property type="project" value="TreeGrafter"/>
</dbReference>
<dbReference type="GO" id="GO:0005524">
    <property type="term" value="F:ATP binding"/>
    <property type="evidence" value="ECO:0007669"/>
    <property type="project" value="UniProtKB-UniRule"/>
</dbReference>
<evidence type="ECO:0000256" key="12">
    <source>
        <dbReference type="PROSITE-ProRule" id="PRU00560"/>
    </source>
</evidence>
<dbReference type="Pfam" id="PF00580">
    <property type="entry name" value="UvrD-helicase"/>
    <property type="match status" value="1"/>
</dbReference>
<evidence type="ECO:0000256" key="11">
    <source>
        <dbReference type="ARBA" id="ARBA00048988"/>
    </source>
</evidence>
<keyword evidence="16" id="KW-1185">Reference proteome</keyword>
<dbReference type="GO" id="GO:0003677">
    <property type="term" value="F:DNA binding"/>
    <property type="evidence" value="ECO:0007669"/>
    <property type="project" value="UniProtKB-KW"/>
</dbReference>
<dbReference type="EMBL" id="CAJVQA010005754">
    <property type="protein sequence ID" value="CAG8627317.1"/>
    <property type="molecule type" value="Genomic_DNA"/>
</dbReference>
<dbReference type="Proteomes" id="UP000789759">
    <property type="component" value="Unassembled WGS sequence"/>
</dbReference>
<dbReference type="InterPro" id="IPR029063">
    <property type="entry name" value="SAM-dependent_MTases_sf"/>
</dbReference>
<dbReference type="SUPFAM" id="SSF53335">
    <property type="entry name" value="S-adenosyl-L-methionine-dependent methyltransferases"/>
    <property type="match status" value="1"/>
</dbReference>
<dbReference type="InterPro" id="IPR014017">
    <property type="entry name" value="DNA_helicase_UvrD-like_C"/>
</dbReference>
<dbReference type="GO" id="GO:0043138">
    <property type="term" value="F:3'-5' DNA helicase activity"/>
    <property type="evidence" value="ECO:0007669"/>
    <property type="project" value="UniProtKB-EC"/>
</dbReference>
<dbReference type="OrthoDB" id="1470711at2759"/>
<keyword evidence="7" id="KW-0238">DNA-binding</keyword>
<gene>
    <name evidence="15" type="ORF">CPELLU_LOCUS8219</name>
</gene>
<comment type="catalytic activity">
    <reaction evidence="11">
        <text>ATP + H2O = ADP + phosphate + H(+)</text>
        <dbReference type="Rhea" id="RHEA:13065"/>
        <dbReference type="ChEBI" id="CHEBI:15377"/>
        <dbReference type="ChEBI" id="CHEBI:15378"/>
        <dbReference type="ChEBI" id="CHEBI:30616"/>
        <dbReference type="ChEBI" id="CHEBI:43474"/>
        <dbReference type="ChEBI" id="CHEBI:456216"/>
        <dbReference type="EC" id="5.6.2.4"/>
    </reaction>
</comment>
<dbReference type="PROSITE" id="PS51198">
    <property type="entry name" value="UVRD_HELICASE_ATP_BIND"/>
    <property type="match status" value="1"/>
</dbReference>
<evidence type="ECO:0000256" key="2">
    <source>
        <dbReference type="ARBA" id="ARBA00022741"/>
    </source>
</evidence>
<dbReference type="EC" id="5.6.2.4" evidence="10"/>
<dbReference type="GO" id="GO:0032259">
    <property type="term" value="P:methylation"/>
    <property type="evidence" value="ECO:0007669"/>
    <property type="project" value="InterPro"/>
</dbReference>
<evidence type="ECO:0000256" key="4">
    <source>
        <dbReference type="ARBA" id="ARBA00022801"/>
    </source>
</evidence>
<comment type="catalytic activity">
    <reaction evidence="9">
        <text>Couples ATP hydrolysis with the unwinding of duplex DNA by translocating in the 3'-5' direction.</text>
        <dbReference type="EC" id="5.6.2.4"/>
    </reaction>
</comment>
<keyword evidence="3" id="KW-0680">Restriction system</keyword>
<evidence type="ECO:0000256" key="1">
    <source>
        <dbReference type="ARBA" id="ARBA00009922"/>
    </source>
</evidence>
<keyword evidence="13" id="KW-0175">Coiled coil</keyword>
<evidence type="ECO:0000256" key="13">
    <source>
        <dbReference type="SAM" id="Coils"/>
    </source>
</evidence>
<dbReference type="InterPro" id="IPR003356">
    <property type="entry name" value="DNA_methylase_A-5"/>
</dbReference>
<dbReference type="InterPro" id="IPR014016">
    <property type="entry name" value="UvrD-like_ATP-bd"/>
</dbReference>
<name>A0A9N9GSU3_9GLOM</name>
<dbReference type="PROSITE" id="PS00092">
    <property type="entry name" value="N6_MTASE"/>
    <property type="match status" value="1"/>
</dbReference>
<dbReference type="Gene3D" id="1.10.10.160">
    <property type="match status" value="1"/>
</dbReference>
<keyword evidence="4 12" id="KW-0378">Hydrolase</keyword>
<dbReference type="InterPro" id="IPR013986">
    <property type="entry name" value="DExx_box_DNA_helicase_dom_sf"/>
</dbReference>
<dbReference type="SUPFAM" id="SSF52540">
    <property type="entry name" value="P-loop containing nucleoside triphosphate hydrolases"/>
    <property type="match status" value="1"/>
</dbReference>
<proteinExistence type="inferred from homology"/>
<reference evidence="15" key="1">
    <citation type="submission" date="2021-06" db="EMBL/GenBank/DDBJ databases">
        <authorList>
            <person name="Kallberg Y."/>
            <person name="Tangrot J."/>
            <person name="Rosling A."/>
        </authorList>
    </citation>
    <scope>NUCLEOTIDE SEQUENCE</scope>
    <source>
        <strain evidence="15">FL966</strain>
    </source>
</reference>
<evidence type="ECO:0000259" key="14">
    <source>
        <dbReference type="PROSITE" id="PS51198"/>
    </source>
</evidence>
<dbReference type="GO" id="GO:0008170">
    <property type="term" value="F:N-methyltransferase activity"/>
    <property type="evidence" value="ECO:0007669"/>
    <property type="project" value="InterPro"/>
</dbReference>
<protein>
    <recommendedName>
        <fullName evidence="10">DNA 3'-5' helicase</fullName>
        <ecNumber evidence="10">5.6.2.4</ecNumber>
    </recommendedName>
</protein>
<feature type="binding site" evidence="12">
    <location>
        <begin position="29"/>
        <end position="36"/>
    </location>
    <ligand>
        <name>ATP</name>
        <dbReference type="ChEBI" id="CHEBI:30616"/>
    </ligand>
</feature>
<evidence type="ECO:0000256" key="3">
    <source>
        <dbReference type="ARBA" id="ARBA00022747"/>
    </source>
</evidence>
<dbReference type="InterPro" id="IPR027417">
    <property type="entry name" value="P-loop_NTPase"/>
</dbReference>
<dbReference type="GO" id="GO:0009307">
    <property type="term" value="P:DNA restriction-modification system"/>
    <property type="evidence" value="ECO:0007669"/>
    <property type="project" value="UniProtKB-KW"/>
</dbReference>
<dbReference type="PANTHER" id="PTHR11070:SF2">
    <property type="entry name" value="ATP-DEPENDENT DNA HELICASE SRS2"/>
    <property type="match status" value="1"/>
</dbReference>
<feature type="domain" description="UvrD-like helicase ATP-binding" evidence="14">
    <location>
        <begin position="8"/>
        <end position="328"/>
    </location>
</feature>
<evidence type="ECO:0000256" key="7">
    <source>
        <dbReference type="ARBA" id="ARBA00023125"/>
    </source>
</evidence>
<evidence type="ECO:0000313" key="16">
    <source>
        <dbReference type="Proteomes" id="UP000789759"/>
    </source>
</evidence>
<dbReference type="Pfam" id="PF13361">
    <property type="entry name" value="UvrD_C"/>
    <property type="match status" value="1"/>
</dbReference>
<accession>A0A9N9GSU3</accession>
<evidence type="ECO:0000256" key="5">
    <source>
        <dbReference type="ARBA" id="ARBA00022806"/>
    </source>
</evidence>
<dbReference type="Pfam" id="PF02384">
    <property type="entry name" value="N6_Mtase"/>
    <property type="match status" value="2"/>
</dbReference>
<organism evidence="15 16">
    <name type="scientific">Cetraspora pellucida</name>
    <dbReference type="NCBI Taxonomy" id="1433469"/>
    <lineage>
        <taxon>Eukaryota</taxon>
        <taxon>Fungi</taxon>
        <taxon>Fungi incertae sedis</taxon>
        <taxon>Mucoromycota</taxon>
        <taxon>Glomeromycotina</taxon>
        <taxon>Glomeromycetes</taxon>
        <taxon>Diversisporales</taxon>
        <taxon>Gigasporaceae</taxon>
        <taxon>Cetraspora</taxon>
    </lineage>
</organism>
<evidence type="ECO:0000256" key="8">
    <source>
        <dbReference type="ARBA" id="ARBA00023235"/>
    </source>
</evidence>
<dbReference type="InterPro" id="IPR002052">
    <property type="entry name" value="DNA_methylase_N6_adenine_CS"/>
</dbReference>
<dbReference type="Gene3D" id="3.40.50.300">
    <property type="entry name" value="P-loop containing nucleotide triphosphate hydrolases"/>
    <property type="match status" value="3"/>
</dbReference>
<sequence>MSNAVMRLTAEQRECVNFPLSQQVLIVNAGPGTGKTEIIKERMRFIVEQNLNQRQLILVLTFNRNISVDIWRKLKLIISKNAAFLQKNSQFSKRNNFLPCQIMNRTFHSLCHLIFSEEQEKISGKESFEIFFEEGTKEYFFPLLTDFATNFVEHTKDKKQSYSGKLTNGLRFRILNNLCKYVLNKKSNDVSVELRKKLIIERVLEESGRLDLYEPIKEFFISDQRKKFWLFFDDMVKNITIFLEKDEELKKSWQVFDHILVDESQDLDEFQLRMIKLLCLPHTTLTFVGDPKQTIYEFRGAKSGIFEAIKNLFPNNIQKNVTESFRSHQEIVAVANNFSQNQKQIDFVVEQIDQIREPVRKAILYRNNDSGKQIADELRNKSINFIHLRNKDDEGVEIIRKLKFLKAEEKAGEFVSVKDLLEKLNVSLIDPDMGDKLTPLQVRRFVWDLEELVFRSFLVNNSEDKIGKIILSTIHGSKGLEFDHVFLVDVNEEILPRKNTKNAEEELEEARIFYVGVTRAKKKLYLCSSDREKISQFLLKIDPKLVEIRASKVDFLKATSSLSAQKREEKIGEEGEEKVYDLLVESQIPFLKLNILKRVQEEPQNTKSHVYQALQAVEEVKMEKVSLQDLTCKEHFRNQDLTDHDLHVYQFFLHRFAAAGGKSGGEFYTPLRMLVQSKAFIQDIKKNGGEIFCLGQERIPDTLRLAKRQLILEGITSFRLEQGDTLFEDKFPDQQADFILANPPFNQAHNGMTEGDIRWQKYGFLIMANITLSSLNRRDVEMRQKWLNDNLVEAIITLPNKLFYTTSIAPCRETGKVLMIDVSQDDFGEKTSSKERKLNEEDIKRISEVYRTFWKSGELKKNNIPAVIVSREEIEKNNFVLAPSRYLPDEQEKLTPEEIDKQLLETTAELEALIKEQDKYHRELKNLLAEIKKELKND</sequence>
<evidence type="ECO:0000256" key="6">
    <source>
        <dbReference type="ARBA" id="ARBA00022840"/>
    </source>
</evidence>
<evidence type="ECO:0000313" key="15">
    <source>
        <dbReference type="EMBL" id="CAG8627317.1"/>
    </source>
</evidence>
<comment type="caution">
    <text evidence="15">The sequence shown here is derived from an EMBL/GenBank/DDBJ whole genome shotgun (WGS) entry which is preliminary data.</text>
</comment>
<dbReference type="GO" id="GO:0016787">
    <property type="term" value="F:hydrolase activity"/>
    <property type="evidence" value="ECO:0007669"/>
    <property type="project" value="UniProtKB-UniRule"/>
</dbReference>
<dbReference type="Gene3D" id="3.40.50.150">
    <property type="entry name" value="Vaccinia Virus protein VP39"/>
    <property type="match status" value="2"/>
</dbReference>
<comment type="similarity">
    <text evidence="1">Belongs to the helicase family. UvrD subfamily.</text>
</comment>
<evidence type="ECO:0000256" key="10">
    <source>
        <dbReference type="ARBA" id="ARBA00034808"/>
    </source>
</evidence>
<dbReference type="InterPro" id="IPR000212">
    <property type="entry name" value="DNA_helicase_UvrD/REP"/>
</dbReference>
<feature type="coiled-coil region" evidence="13">
    <location>
        <begin position="903"/>
        <end position="937"/>
    </location>
</feature>
<dbReference type="AlphaFoldDB" id="A0A9N9GSU3"/>